<comment type="subcellular location">
    <subcellularLocation>
        <location evidence="1">Endoplasmic reticulum membrane</location>
        <topology evidence="1">Single-pass type II membrane protein</topology>
    </subcellularLocation>
</comment>
<sequence length="725" mass="84459">MAGLRLLGQKCGFPALCLDQRLLDSLTDLQEEYVASKKMKTVERYSLLGFFLFILVLLVIYRRYFKLASELPAVSSYITEMELLSIQTLYRTEEWPIKISECTMSQCFDLSRCLAHDTFRVYVYPSDNNSMMSTVYSNILKVIRESIYYTDDPQKACLFVLSIDTVDRDRRSENYVKHVNELIENLPTEIWNHGRNHIIFNLYHGTYPDYSDHDLGFDTGYALTARASANTRIFRENFDLSFPLFHKEHPLRTTTKAEWSLKIKDKYLVTFKGKRYVYGIGSETRDSLYHLHNGQSVVMVTTCKHNTDWKKYEDERCEEDNVEYDRWDYEIIMSNSTFCLTPRGRRLGSFRFLEALRLGCIPVVLSDDWELPFSEVIDWRQAVIIGHEDTVLTISDVLSAIPVDHILFMKQQSRGLYQRYFSSVEKIVLTSLQIIEERIRKQRGEEPRNWNRLFLPAENFHVATSSSENGYTVLLKASTKVSGRLNRIVNLLSDIHEVQKIIILWPKNRQMATNFDKFSSKVFLQPSDFDMHVDILSQTQILQTEFLGQFVLFLDERVPITGDDIRFLVDVASTEPYRLYGFYAANLKMQRGAQTIELRPSSRYSLILFHLALIKREYLMLFEHWIPTPARKIASKLSYCLTLLMNMMVVELTGQSPVLIGNRIHDKWMLTRNYSGCLNKLVADVWPSGASLISSQAKINPLLYKDNIAVFRKKYTGMEVQHFEA</sequence>
<dbReference type="GO" id="GO:0008375">
    <property type="term" value="F:acetylglucosaminyltransferase activity"/>
    <property type="evidence" value="ECO:0007669"/>
    <property type="project" value="TreeGrafter"/>
</dbReference>
<evidence type="ECO:0000256" key="5">
    <source>
        <dbReference type="ARBA" id="ARBA00022824"/>
    </source>
</evidence>
<dbReference type="GO" id="GO:0015020">
    <property type="term" value="F:glucuronosyltransferase activity"/>
    <property type="evidence" value="ECO:0007669"/>
    <property type="project" value="TreeGrafter"/>
</dbReference>
<dbReference type="GO" id="GO:0005794">
    <property type="term" value="C:Golgi apparatus"/>
    <property type="evidence" value="ECO:0007669"/>
    <property type="project" value="TreeGrafter"/>
</dbReference>
<comment type="similarity">
    <text evidence="2">Belongs to the glycosyltransferase 47 family.</text>
</comment>
<feature type="domain" description="Glycosyl transferase 64" evidence="11">
    <location>
        <begin position="471"/>
        <end position="663"/>
    </location>
</feature>
<keyword evidence="4 9" id="KW-0812">Transmembrane</keyword>
<name>A0A8R1XRD1_ONCVO</name>
<keyword evidence="7 9" id="KW-0472">Membrane</keyword>
<evidence type="ECO:0000256" key="1">
    <source>
        <dbReference type="ARBA" id="ARBA00004648"/>
    </source>
</evidence>
<feature type="transmembrane region" description="Helical" evidence="9">
    <location>
        <begin position="45"/>
        <end position="65"/>
    </location>
</feature>
<keyword evidence="6 9" id="KW-1133">Transmembrane helix</keyword>
<evidence type="ECO:0000256" key="9">
    <source>
        <dbReference type="SAM" id="Phobius"/>
    </source>
</evidence>
<feature type="domain" description="Exostosin GT47" evidence="10">
    <location>
        <begin position="118"/>
        <end position="399"/>
    </location>
</feature>
<evidence type="ECO:0000259" key="10">
    <source>
        <dbReference type="Pfam" id="PF03016"/>
    </source>
</evidence>
<proteinExistence type="inferred from homology"/>
<dbReference type="InterPro" id="IPR040911">
    <property type="entry name" value="Exostosin_GT47"/>
</dbReference>
<dbReference type="EnsemblMetazoa" id="OVOC2038.1">
    <property type="protein sequence ID" value="OVOC2038.1"/>
    <property type="gene ID" value="WBGene00238847"/>
</dbReference>
<evidence type="ECO:0008006" key="14">
    <source>
        <dbReference type="Google" id="ProtNLM"/>
    </source>
</evidence>
<dbReference type="InterPro" id="IPR004263">
    <property type="entry name" value="Exostosin"/>
</dbReference>
<reference evidence="13" key="1">
    <citation type="submission" date="2013-10" db="EMBL/GenBank/DDBJ databases">
        <title>Genome sequencing of Onchocerca volvulus.</title>
        <authorList>
            <person name="Cotton J."/>
            <person name="Tsai J."/>
            <person name="Stanley E."/>
            <person name="Tracey A."/>
            <person name="Holroyd N."/>
            <person name="Lustigman S."/>
            <person name="Berriman M."/>
        </authorList>
    </citation>
    <scope>NUCLEOTIDE SEQUENCE</scope>
</reference>
<evidence type="ECO:0000256" key="4">
    <source>
        <dbReference type="ARBA" id="ARBA00022692"/>
    </source>
</evidence>
<protein>
    <recommendedName>
        <fullName evidence="14">Exostosin GT47 domain-containing protein</fullName>
    </recommendedName>
</protein>
<evidence type="ECO:0000259" key="11">
    <source>
        <dbReference type="Pfam" id="PF09258"/>
    </source>
</evidence>
<dbReference type="Gene3D" id="3.90.550.10">
    <property type="entry name" value="Spore Coat Polysaccharide Biosynthesis Protein SpsA, Chain A"/>
    <property type="match status" value="1"/>
</dbReference>
<evidence type="ECO:0000256" key="8">
    <source>
        <dbReference type="ARBA" id="ARBA00023157"/>
    </source>
</evidence>
<dbReference type="InterPro" id="IPR029044">
    <property type="entry name" value="Nucleotide-diphossugar_trans"/>
</dbReference>
<dbReference type="PANTHER" id="PTHR11062">
    <property type="entry name" value="EXOSTOSIN HEPARAN SULFATE GLYCOSYLTRANSFERASE -RELATED"/>
    <property type="match status" value="1"/>
</dbReference>
<evidence type="ECO:0000256" key="6">
    <source>
        <dbReference type="ARBA" id="ARBA00022989"/>
    </source>
</evidence>
<keyword evidence="3" id="KW-0808">Transferase</keyword>
<reference evidence="12" key="2">
    <citation type="submission" date="2022-06" db="UniProtKB">
        <authorList>
            <consortium name="EnsemblMetazoa"/>
        </authorList>
    </citation>
    <scope>IDENTIFICATION</scope>
</reference>
<dbReference type="Pfam" id="PF03016">
    <property type="entry name" value="Exostosin_GT47"/>
    <property type="match status" value="1"/>
</dbReference>
<dbReference type="PANTHER" id="PTHR11062:SF129">
    <property type="entry name" value="EXOSTOSIN-1"/>
    <property type="match status" value="1"/>
</dbReference>
<evidence type="ECO:0000313" key="12">
    <source>
        <dbReference type="EnsemblMetazoa" id="OVOC2038.1"/>
    </source>
</evidence>
<evidence type="ECO:0000256" key="3">
    <source>
        <dbReference type="ARBA" id="ARBA00022679"/>
    </source>
</evidence>
<dbReference type="GO" id="GO:0015012">
    <property type="term" value="P:heparan sulfate proteoglycan biosynthetic process"/>
    <property type="evidence" value="ECO:0007669"/>
    <property type="project" value="UniProtKB-ARBA"/>
</dbReference>
<dbReference type="OMA" id="DARCNKD"/>
<accession>A0A8R1XRD1</accession>
<keyword evidence="5" id="KW-0256">Endoplasmic reticulum</keyword>
<dbReference type="GO" id="GO:0005789">
    <property type="term" value="C:endoplasmic reticulum membrane"/>
    <property type="evidence" value="ECO:0007669"/>
    <property type="project" value="UniProtKB-SubCell"/>
</dbReference>
<evidence type="ECO:0000256" key="2">
    <source>
        <dbReference type="ARBA" id="ARBA00010271"/>
    </source>
</evidence>
<dbReference type="Proteomes" id="UP000024404">
    <property type="component" value="Unassembled WGS sequence"/>
</dbReference>
<evidence type="ECO:0000313" key="13">
    <source>
        <dbReference type="Proteomes" id="UP000024404"/>
    </source>
</evidence>
<dbReference type="InterPro" id="IPR015338">
    <property type="entry name" value="GT64_dom"/>
</dbReference>
<dbReference type="AlphaFoldDB" id="A0A8R1XRD1"/>
<evidence type="ECO:0000256" key="7">
    <source>
        <dbReference type="ARBA" id="ARBA00023136"/>
    </source>
</evidence>
<keyword evidence="8" id="KW-1015">Disulfide bond</keyword>
<organism evidence="12 13">
    <name type="scientific">Onchocerca volvulus</name>
    <dbReference type="NCBI Taxonomy" id="6282"/>
    <lineage>
        <taxon>Eukaryota</taxon>
        <taxon>Metazoa</taxon>
        <taxon>Ecdysozoa</taxon>
        <taxon>Nematoda</taxon>
        <taxon>Chromadorea</taxon>
        <taxon>Rhabditida</taxon>
        <taxon>Spirurina</taxon>
        <taxon>Spiruromorpha</taxon>
        <taxon>Filarioidea</taxon>
        <taxon>Onchocercidae</taxon>
        <taxon>Onchocerca</taxon>
    </lineage>
</organism>
<dbReference type="EMBL" id="CMVM020000065">
    <property type="status" value="NOT_ANNOTATED_CDS"/>
    <property type="molecule type" value="Genomic_DNA"/>
</dbReference>
<keyword evidence="13" id="KW-1185">Reference proteome</keyword>
<dbReference type="Pfam" id="PF09258">
    <property type="entry name" value="Glyco_transf_64"/>
    <property type="match status" value="1"/>
</dbReference>